<feature type="non-terminal residue" evidence="2">
    <location>
        <position position="94"/>
    </location>
</feature>
<dbReference type="InterPro" id="IPR001245">
    <property type="entry name" value="Ser-Thr/Tyr_kinase_cat_dom"/>
</dbReference>
<keyword evidence="2" id="KW-0808">Transferase</keyword>
<sequence>YGVIPFVAPEIFDGNMPTKESDIYSFGMIMWMLSAGVRPYCDRPHDSQLIQQICSGLRPSVVSGTPSAFSKLMLQCLNASPSSRPTVSQIFKCL</sequence>
<reference evidence="2 3" key="1">
    <citation type="submission" date="2016-04" db="EMBL/GenBank/DDBJ databases">
        <title>Genome analyses suggest a sexual origin of heterokaryosis in a supposedly ancient asexual fungus.</title>
        <authorList>
            <person name="Ropars J."/>
            <person name="Sedzielewska K."/>
            <person name="Noel J."/>
            <person name="Charron P."/>
            <person name="Farinelli L."/>
            <person name="Marton T."/>
            <person name="Kruger M."/>
            <person name="Pelin A."/>
            <person name="Brachmann A."/>
            <person name="Corradi N."/>
        </authorList>
    </citation>
    <scope>NUCLEOTIDE SEQUENCE [LARGE SCALE GENOMIC DNA]</scope>
    <source>
        <strain evidence="2 3">C2</strain>
    </source>
</reference>
<dbReference type="GO" id="GO:0005524">
    <property type="term" value="F:ATP binding"/>
    <property type="evidence" value="ECO:0007669"/>
    <property type="project" value="InterPro"/>
</dbReference>
<accession>A0A2N1MWS2</accession>
<dbReference type="InterPro" id="IPR051681">
    <property type="entry name" value="Ser/Thr_Kinases-Pseudokinases"/>
</dbReference>
<evidence type="ECO:0000259" key="1">
    <source>
        <dbReference type="PROSITE" id="PS50011"/>
    </source>
</evidence>
<dbReference type="AlphaFoldDB" id="A0A2N1MWS2"/>
<feature type="non-terminal residue" evidence="2">
    <location>
        <position position="1"/>
    </location>
</feature>
<dbReference type="InterPro" id="IPR011009">
    <property type="entry name" value="Kinase-like_dom_sf"/>
</dbReference>
<dbReference type="SUPFAM" id="SSF56112">
    <property type="entry name" value="Protein kinase-like (PK-like)"/>
    <property type="match status" value="1"/>
</dbReference>
<dbReference type="GO" id="GO:0004674">
    <property type="term" value="F:protein serine/threonine kinase activity"/>
    <property type="evidence" value="ECO:0007669"/>
    <property type="project" value="TreeGrafter"/>
</dbReference>
<dbReference type="Pfam" id="PF07714">
    <property type="entry name" value="PK_Tyr_Ser-Thr"/>
    <property type="match status" value="1"/>
</dbReference>
<feature type="domain" description="Protein kinase" evidence="1">
    <location>
        <begin position="1"/>
        <end position="94"/>
    </location>
</feature>
<dbReference type="Proteomes" id="UP000233469">
    <property type="component" value="Unassembled WGS sequence"/>
</dbReference>
<dbReference type="Gene3D" id="1.10.510.10">
    <property type="entry name" value="Transferase(Phosphotransferase) domain 1"/>
    <property type="match status" value="1"/>
</dbReference>
<dbReference type="PROSITE" id="PS50011">
    <property type="entry name" value="PROTEIN_KINASE_DOM"/>
    <property type="match status" value="1"/>
</dbReference>
<dbReference type="EMBL" id="LLXL01001148">
    <property type="protein sequence ID" value="PKK66077.1"/>
    <property type="molecule type" value="Genomic_DNA"/>
</dbReference>
<evidence type="ECO:0000313" key="2">
    <source>
        <dbReference type="EMBL" id="PKK66077.1"/>
    </source>
</evidence>
<gene>
    <name evidence="2" type="ORF">RhiirC2_642796</name>
</gene>
<evidence type="ECO:0000313" key="3">
    <source>
        <dbReference type="Proteomes" id="UP000233469"/>
    </source>
</evidence>
<protein>
    <submittedName>
        <fullName evidence="2">Kinase-like protein</fullName>
    </submittedName>
</protein>
<dbReference type="PANTHER" id="PTHR44329">
    <property type="entry name" value="SERINE/THREONINE-PROTEIN KINASE TNNI3K-RELATED"/>
    <property type="match status" value="1"/>
</dbReference>
<proteinExistence type="predicted"/>
<dbReference type="InterPro" id="IPR000719">
    <property type="entry name" value="Prot_kinase_dom"/>
</dbReference>
<name>A0A2N1MWS2_9GLOM</name>
<comment type="caution">
    <text evidence="2">The sequence shown here is derived from an EMBL/GenBank/DDBJ whole genome shotgun (WGS) entry which is preliminary data.</text>
</comment>
<organism evidence="2 3">
    <name type="scientific">Rhizophagus irregularis</name>
    <dbReference type="NCBI Taxonomy" id="588596"/>
    <lineage>
        <taxon>Eukaryota</taxon>
        <taxon>Fungi</taxon>
        <taxon>Fungi incertae sedis</taxon>
        <taxon>Mucoromycota</taxon>
        <taxon>Glomeromycotina</taxon>
        <taxon>Glomeromycetes</taxon>
        <taxon>Glomerales</taxon>
        <taxon>Glomeraceae</taxon>
        <taxon>Rhizophagus</taxon>
    </lineage>
</organism>
<reference evidence="2 3" key="2">
    <citation type="submission" date="2017-10" db="EMBL/GenBank/DDBJ databases">
        <title>Extensive intraspecific genome diversity in a model arbuscular mycorrhizal fungus.</title>
        <authorList>
            <person name="Chen E.C.H."/>
            <person name="Morin E."/>
            <person name="Baudet D."/>
            <person name="Noel J."/>
            <person name="Ndikumana S."/>
            <person name="Charron P."/>
            <person name="St-Onge C."/>
            <person name="Giorgi J."/>
            <person name="Grigoriev I.V."/>
            <person name="Roux C."/>
            <person name="Martin F.M."/>
            <person name="Corradi N."/>
        </authorList>
    </citation>
    <scope>NUCLEOTIDE SEQUENCE [LARGE SCALE GENOMIC DNA]</scope>
    <source>
        <strain evidence="2 3">C2</strain>
    </source>
</reference>
<keyword evidence="2" id="KW-0418">Kinase</keyword>